<organism evidence="7 8">
    <name type="scientific">Streptomyces melanosporofaciens</name>
    <dbReference type="NCBI Taxonomy" id="67327"/>
    <lineage>
        <taxon>Bacteria</taxon>
        <taxon>Bacillati</taxon>
        <taxon>Actinomycetota</taxon>
        <taxon>Actinomycetes</taxon>
        <taxon>Kitasatosporales</taxon>
        <taxon>Streptomycetaceae</taxon>
        <taxon>Streptomyces</taxon>
        <taxon>Streptomyces violaceusniger group</taxon>
    </lineage>
</organism>
<protein>
    <submittedName>
        <fullName evidence="7">D-cysteine desulfhydrase</fullName>
    </submittedName>
</protein>
<feature type="active site" description="Nucleophile" evidence="4">
    <location>
        <position position="86"/>
    </location>
</feature>
<comment type="cofactor">
    <cofactor evidence="1">
        <name>pyridoxal 5'-phosphate</name>
        <dbReference type="ChEBI" id="CHEBI:597326"/>
    </cofactor>
</comment>
<evidence type="ECO:0000256" key="1">
    <source>
        <dbReference type="ARBA" id="ARBA00001933"/>
    </source>
</evidence>
<dbReference type="GO" id="GO:0019148">
    <property type="term" value="F:D-cysteine desulfhydrase activity"/>
    <property type="evidence" value="ECO:0007669"/>
    <property type="project" value="TreeGrafter"/>
</dbReference>
<dbReference type="Proteomes" id="UP000198609">
    <property type="component" value="Unassembled WGS sequence"/>
</dbReference>
<dbReference type="PIRSF" id="PIRSF006278">
    <property type="entry name" value="ACCD_DCysDesulf"/>
    <property type="match status" value="1"/>
</dbReference>
<keyword evidence="8" id="KW-1185">Reference proteome</keyword>
<gene>
    <name evidence="7" type="ORF">SAMN04490356_7293</name>
</gene>
<feature type="modified residue" description="N6-(pyridoxal phosphate)lysine" evidence="5">
    <location>
        <position position="59"/>
    </location>
</feature>
<dbReference type="EMBL" id="FNST01000002">
    <property type="protein sequence ID" value="SED17801.1"/>
    <property type="molecule type" value="Genomic_DNA"/>
</dbReference>
<sequence>MSEERQEATPGQETTRVELMSRPTPLEAAPRLARAIGLEPGDLWVKRDDLIGLGGGGNKVRKLEWTAGAARAEGATTLVTSGAAQSNHARLTAAAGARLGMDVVLVLAGAPSEGMTGNIVLDGLFGARVVWAGEVSEVELAAAVEDVAGELREEGARPAVIPFGGSSVLGARGYAEAGTELLQQAPDLATAVVAVGSGGTMAGLVHALGAERVLGVHCGAIADPGHTVGHLVEGLAGRPEATSLRLRLDQVGPGYSALTEPVMDAITTAARTEGIVLDPVYTGRALAGLIAAVHDGQVRPGERTVFLHTGGLPGLFGHTETLRRARSAVADTAVRWPRG</sequence>
<dbReference type="Pfam" id="PF00291">
    <property type="entry name" value="PALP"/>
    <property type="match status" value="1"/>
</dbReference>
<keyword evidence="3 5" id="KW-0663">Pyridoxal phosphate</keyword>
<evidence type="ECO:0000256" key="2">
    <source>
        <dbReference type="ARBA" id="ARBA00008639"/>
    </source>
</evidence>
<evidence type="ECO:0000313" key="8">
    <source>
        <dbReference type="Proteomes" id="UP000198609"/>
    </source>
</evidence>
<feature type="domain" description="Tryptophan synthase beta chain-like PALP" evidence="6">
    <location>
        <begin position="20"/>
        <end position="310"/>
    </location>
</feature>
<evidence type="ECO:0000256" key="3">
    <source>
        <dbReference type="ARBA" id="ARBA00022898"/>
    </source>
</evidence>
<dbReference type="InterPro" id="IPR027278">
    <property type="entry name" value="ACCD_DCysDesulf"/>
</dbReference>
<reference evidence="8" key="1">
    <citation type="submission" date="2016-10" db="EMBL/GenBank/DDBJ databases">
        <authorList>
            <person name="Varghese N."/>
            <person name="Submissions S."/>
        </authorList>
    </citation>
    <scope>NUCLEOTIDE SEQUENCE [LARGE SCALE GENOMIC DNA]</scope>
    <source>
        <strain evidence="8">DSM 40318</strain>
    </source>
</reference>
<dbReference type="InterPro" id="IPR001926">
    <property type="entry name" value="TrpB-like_PALP"/>
</dbReference>
<dbReference type="InterPro" id="IPR036052">
    <property type="entry name" value="TrpB-like_PALP_sf"/>
</dbReference>
<dbReference type="SUPFAM" id="SSF53686">
    <property type="entry name" value="Tryptophan synthase beta subunit-like PLP-dependent enzymes"/>
    <property type="match status" value="1"/>
</dbReference>
<evidence type="ECO:0000256" key="4">
    <source>
        <dbReference type="PIRSR" id="PIRSR006278-1"/>
    </source>
</evidence>
<dbReference type="PANTHER" id="PTHR43780">
    <property type="entry name" value="1-AMINOCYCLOPROPANE-1-CARBOXYLATE DEAMINASE-RELATED"/>
    <property type="match status" value="1"/>
</dbReference>
<dbReference type="RefSeq" id="WP_244321173.1">
    <property type="nucleotide sequence ID" value="NZ_FNST01000002.1"/>
</dbReference>
<comment type="similarity">
    <text evidence="2">Belongs to the ACC deaminase/D-cysteine desulfhydrase family.</text>
</comment>
<evidence type="ECO:0000313" key="7">
    <source>
        <dbReference type="EMBL" id="SED17801.1"/>
    </source>
</evidence>
<evidence type="ECO:0000259" key="6">
    <source>
        <dbReference type="Pfam" id="PF00291"/>
    </source>
</evidence>
<dbReference type="Gene3D" id="3.40.50.1100">
    <property type="match status" value="2"/>
</dbReference>
<dbReference type="AlphaFoldDB" id="A0A1H4YL65"/>
<dbReference type="PANTHER" id="PTHR43780:SF2">
    <property type="entry name" value="1-AMINOCYCLOPROPANE-1-CARBOXYLATE DEAMINASE-RELATED"/>
    <property type="match status" value="1"/>
</dbReference>
<evidence type="ECO:0000256" key="5">
    <source>
        <dbReference type="PIRSR" id="PIRSR006278-2"/>
    </source>
</evidence>
<proteinExistence type="inferred from homology"/>
<accession>A0A1H4YL65</accession>
<dbReference type="GO" id="GO:1901605">
    <property type="term" value="P:alpha-amino acid metabolic process"/>
    <property type="evidence" value="ECO:0007669"/>
    <property type="project" value="UniProtKB-ARBA"/>
</dbReference>
<name>A0A1H4YL65_STRMJ</name>